<dbReference type="Gene3D" id="1.25.40.10">
    <property type="entry name" value="Tetratricopeptide repeat domain"/>
    <property type="match status" value="4"/>
</dbReference>
<dbReference type="PROSITE" id="PS50005">
    <property type="entry name" value="TPR"/>
    <property type="match status" value="3"/>
</dbReference>
<dbReference type="Pfam" id="PF13181">
    <property type="entry name" value="TPR_8"/>
    <property type="match status" value="1"/>
</dbReference>
<evidence type="ECO:0000313" key="11">
    <source>
        <dbReference type="Proteomes" id="UP001352263"/>
    </source>
</evidence>
<keyword evidence="2 8" id="KW-0732">Signal</keyword>
<comment type="caution">
    <text evidence="10">The sequence shown here is derived from an EMBL/GenBank/DDBJ whole genome shotgun (WGS) entry which is preliminary data.</text>
</comment>
<sequence>MQRKLISLAVGLGLGVFSKGALTADVQPSAPPMPSLPSEPRLALKLSTTLATQPRRQRTPTPLPERPRPLALRIDAALAPHTAVVQLAQLVRVSTSAPIEDPAHSALLSQARLWESRNRDDLAIETLNKLLRSAPDHPVGLARLAYVYLRIGQKDKAVQYLEQLRRTHPNHAELLRLETVMRLEEGDKDRIRQARMLAKTGRPEDALTILRQLYPSGPPTADLALEYWLIVGDTAAGWERALVGLTRLVGEYPENYRFRLALAEHISVRRPADPSALKTIRELSELPQHEKAARAAWRRAMLRLGPVPSSVPLIEQYLEREKVEDLAVKEHLGKLRLAIEERRRLMADPYYRAGLDGLAMLEGGKLDIAEDKLTQSIGGRPKDPNVLGALGTIRMRQGHHAEAQAYFMEAMKQDPGSDRWKTMARVARYWGLMREASDADDAQEFELAEFKYKEARAVDAREPAAIVGLGRTYAAQGRAADSEKAYREALALEPANANALQGLVTLYLRTGREQDAEAVLARLSATQKKEFAATVAAVRATLFKEKAQALLVEGRSDDALAMLERAAEHDPADPWLRFDLARMYAARGEAGKGIALFTELVERQPQDAAAHYAYALFLANQEKDVVALSTLQRIATQNRNENMTSLQRRLWVRVVIQRSLELAKNGRGVAARTLIDDASQAVGDDSELLLDLADARIDVGDNVGAKAALGSLSAADAPSIDWSLRHARLTASAGADDAVPPLLERLAGKPLTPEQAGAMTDIRTTLALRRAENLRRENRLAEALQLLAPLRAEQPASERLLSTEARFLRNAGRPESAERNYRELLRLRADNRDAAIGLIEVLAETRRTAEARQLTDQQLAALEGATPDQVADLVGILIELQDWQRARTLVESALSAAPDNPRSLSYASEIAQREGQIDDALDYLRRSYASEMSQREVAGATGAAGAPVLSSLRQTPMPDGSTPPALEIVPAPAEALGSEAAAASGYRRMADLLDRRTTWLSGAVDKRTRSGSAGTSQYDATEVPLEWKQATGPGGRWTYRADLVRLNAGGLDLADTGSAETFGSTLLCLPDCNTGIHAQRASGVALNAALERNGTRYDIGTTPLGFPVQNLIGGILHKTDLGPFGLSVDASRRPLTGSMLSYAGTRDPNTGQTWGGVLATGVRFGLSLDQGGRFGGWSSLGLHRLSGKNVKGNNRMQLMAGGQWRVINEDDRLLQFGMTGMYWRMSENAGEYTLGHGGYYSPGMYKSISFPVTFGERYSRFSYAIRGSVSTSRSNTKDAPYFPTDPLLQAQAESLAAANDVTPFYSGGRGRGVGRSLALSWEYQADSRLFLGGRIELDRSPDYSPNRFAFYLRYALDGSSAKPVSFLPESISPTSQY</sequence>
<evidence type="ECO:0000259" key="9">
    <source>
        <dbReference type="Pfam" id="PF05420"/>
    </source>
</evidence>
<dbReference type="Proteomes" id="UP001352263">
    <property type="component" value="Unassembled WGS sequence"/>
</dbReference>
<feature type="region of interest" description="Disordered" evidence="7">
    <location>
        <begin position="48"/>
        <end position="67"/>
    </location>
</feature>
<gene>
    <name evidence="10" type="ORF">RY831_11605</name>
</gene>
<accession>A0ABU6J821</accession>
<evidence type="ECO:0000313" key="10">
    <source>
        <dbReference type="EMBL" id="MEC4719797.1"/>
    </source>
</evidence>
<evidence type="ECO:0000256" key="1">
    <source>
        <dbReference type="ARBA" id="ARBA00005186"/>
    </source>
</evidence>
<comment type="pathway">
    <text evidence="1">Glycan metabolism; bacterial cellulose biosynthesis.</text>
</comment>
<dbReference type="PANTHER" id="PTHR12558">
    <property type="entry name" value="CELL DIVISION CYCLE 16,23,27"/>
    <property type="match status" value="1"/>
</dbReference>
<feature type="chain" id="PRO_5047141512" evidence="8">
    <location>
        <begin position="24"/>
        <end position="1377"/>
    </location>
</feature>
<evidence type="ECO:0000256" key="8">
    <source>
        <dbReference type="SAM" id="SignalP"/>
    </source>
</evidence>
<evidence type="ECO:0000256" key="6">
    <source>
        <dbReference type="PROSITE-ProRule" id="PRU00339"/>
    </source>
</evidence>
<dbReference type="SUPFAM" id="SSF48452">
    <property type="entry name" value="TPR-like"/>
    <property type="match status" value="2"/>
</dbReference>
<dbReference type="RefSeq" id="WP_326506511.1">
    <property type="nucleotide sequence ID" value="NZ_JAWIIV010000008.1"/>
</dbReference>
<evidence type="ECO:0000256" key="7">
    <source>
        <dbReference type="SAM" id="MobiDB-lite"/>
    </source>
</evidence>
<dbReference type="EMBL" id="JAWIIV010000008">
    <property type="protein sequence ID" value="MEC4719797.1"/>
    <property type="molecule type" value="Genomic_DNA"/>
</dbReference>
<organism evidence="10 11">
    <name type="scientific">Noviherbaspirillum album</name>
    <dbReference type="NCBI Taxonomy" id="3080276"/>
    <lineage>
        <taxon>Bacteria</taxon>
        <taxon>Pseudomonadati</taxon>
        <taxon>Pseudomonadota</taxon>
        <taxon>Betaproteobacteria</taxon>
        <taxon>Burkholderiales</taxon>
        <taxon>Oxalobacteraceae</taxon>
        <taxon>Noviherbaspirillum</taxon>
    </lineage>
</organism>
<feature type="repeat" description="TPR" evidence="6">
    <location>
        <begin position="384"/>
        <end position="417"/>
    </location>
</feature>
<keyword evidence="4 6" id="KW-0802">TPR repeat</keyword>
<keyword evidence="11" id="KW-1185">Reference proteome</keyword>
<dbReference type="InterPro" id="IPR011990">
    <property type="entry name" value="TPR-like_helical_dom_sf"/>
</dbReference>
<feature type="domain" description="Cellulose synthase operon C C-terminal" evidence="9">
    <location>
        <begin position="1016"/>
        <end position="1356"/>
    </location>
</feature>
<protein>
    <submittedName>
        <fullName evidence="10">Cellulose synthase subunit BcsC-related outer membrane protein</fullName>
    </submittedName>
</protein>
<dbReference type="InterPro" id="IPR019734">
    <property type="entry name" value="TPR_rpt"/>
</dbReference>
<evidence type="ECO:0000256" key="5">
    <source>
        <dbReference type="ARBA" id="ARBA00022916"/>
    </source>
</evidence>
<feature type="signal peptide" evidence="8">
    <location>
        <begin position="1"/>
        <end position="23"/>
    </location>
</feature>
<feature type="repeat" description="TPR" evidence="6">
    <location>
        <begin position="463"/>
        <end position="496"/>
    </location>
</feature>
<keyword evidence="5" id="KW-0135">Cellulose biosynthesis</keyword>
<dbReference type="InterPro" id="IPR008410">
    <property type="entry name" value="BCSC_C"/>
</dbReference>
<dbReference type="SMART" id="SM00028">
    <property type="entry name" value="TPR"/>
    <property type="match status" value="7"/>
</dbReference>
<evidence type="ECO:0000256" key="4">
    <source>
        <dbReference type="ARBA" id="ARBA00022803"/>
    </source>
</evidence>
<evidence type="ECO:0000256" key="2">
    <source>
        <dbReference type="ARBA" id="ARBA00022729"/>
    </source>
</evidence>
<reference evidence="10 11" key="1">
    <citation type="submission" date="2023-10" db="EMBL/GenBank/DDBJ databases">
        <title>Noviherbaspirillum sp. CPCC 100848 genome assembly.</title>
        <authorList>
            <person name="Li X.Y."/>
            <person name="Fang X.M."/>
        </authorList>
    </citation>
    <scope>NUCLEOTIDE SEQUENCE [LARGE SCALE GENOMIC DNA]</scope>
    <source>
        <strain evidence="10 11">CPCC 100848</strain>
    </source>
</reference>
<proteinExistence type="predicted"/>
<dbReference type="Pfam" id="PF13432">
    <property type="entry name" value="TPR_16"/>
    <property type="match status" value="2"/>
</dbReference>
<dbReference type="InterPro" id="IPR003921">
    <property type="entry name" value="Cell_synth_C"/>
</dbReference>
<feature type="repeat" description="TPR" evidence="6">
    <location>
        <begin position="138"/>
        <end position="171"/>
    </location>
</feature>
<dbReference type="Pfam" id="PF05420">
    <property type="entry name" value="BCSC_C"/>
    <property type="match status" value="1"/>
</dbReference>
<dbReference type="PANTHER" id="PTHR12558:SF13">
    <property type="entry name" value="CELL DIVISION CYCLE PROTEIN 27 HOMOLOG"/>
    <property type="match status" value="1"/>
</dbReference>
<dbReference type="PRINTS" id="PR01441">
    <property type="entry name" value="CELLSNTHASEC"/>
</dbReference>
<keyword evidence="3" id="KW-0677">Repeat</keyword>
<dbReference type="Pfam" id="PF14559">
    <property type="entry name" value="TPR_19"/>
    <property type="match status" value="3"/>
</dbReference>
<name>A0ABU6J821_9BURK</name>
<evidence type="ECO:0000256" key="3">
    <source>
        <dbReference type="ARBA" id="ARBA00022737"/>
    </source>
</evidence>